<comment type="caution">
    <text evidence="2">The sequence shown here is derived from an EMBL/GenBank/DDBJ whole genome shotgun (WGS) entry which is preliminary data.</text>
</comment>
<proteinExistence type="predicted"/>
<reference evidence="2 3" key="1">
    <citation type="journal article" date="2018" name="Sci. Data">
        <title>The draft genome sequence of cork oak.</title>
        <authorList>
            <person name="Ramos A.M."/>
            <person name="Usie A."/>
            <person name="Barbosa P."/>
            <person name="Barros P.M."/>
            <person name="Capote T."/>
            <person name="Chaves I."/>
            <person name="Simoes F."/>
            <person name="Abreu I."/>
            <person name="Carrasquinho I."/>
            <person name="Faro C."/>
            <person name="Guimaraes J.B."/>
            <person name="Mendonca D."/>
            <person name="Nobrega F."/>
            <person name="Rodrigues L."/>
            <person name="Saibo N.J.M."/>
            <person name="Varela M.C."/>
            <person name="Egas C."/>
            <person name="Matos J."/>
            <person name="Miguel C.M."/>
            <person name="Oliveira M.M."/>
            <person name="Ricardo C.P."/>
            <person name="Goncalves S."/>
        </authorList>
    </citation>
    <scope>NUCLEOTIDE SEQUENCE [LARGE SCALE GENOMIC DNA]</scope>
    <source>
        <strain evidence="3">cv. HL8</strain>
    </source>
</reference>
<dbReference type="Pfam" id="PF03478">
    <property type="entry name" value="Beta-prop_KIB1-4"/>
    <property type="match status" value="1"/>
</dbReference>
<dbReference type="AlphaFoldDB" id="A0AAW0LYS2"/>
<dbReference type="InterPro" id="IPR005174">
    <property type="entry name" value="KIB1-4_b-propeller"/>
</dbReference>
<dbReference type="PANTHER" id="PTHR44259">
    <property type="entry name" value="OS07G0183000 PROTEIN-RELATED"/>
    <property type="match status" value="1"/>
</dbReference>
<organism evidence="2 3">
    <name type="scientific">Quercus suber</name>
    <name type="common">Cork oak</name>
    <dbReference type="NCBI Taxonomy" id="58331"/>
    <lineage>
        <taxon>Eukaryota</taxon>
        <taxon>Viridiplantae</taxon>
        <taxon>Streptophyta</taxon>
        <taxon>Embryophyta</taxon>
        <taxon>Tracheophyta</taxon>
        <taxon>Spermatophyta</taxon>
        <taxon>Magnoliopsida</taxon>
        <taxon>eudicotyledons</taxon>
        <taxon>Gunneridae</taxon>
        <taxon>Pentapetalae</taxon>
        <taxon>rosids</taxon>
        <taxon>fabids</taxon>
        <taxon>Fagales</taxon>
        <taxon>Fagaceae</taxon>
        <taxon>Quercus</taxon>
    </lineage>
</organism>
<feature type="domain" description="KIB1-4 beta-propeller" evidence="1">
    <location>
        <begin position="48"/>
        <end position="95"/>
    </location>
</feature>
<gene>
    <name evidence="2" type="ORF">CFP56_024959</name>
</gene>
<dbReference type="InterPro" id="IPR050942">
    <property type="entry name" value="F-box_BR-signaling"/>
</dbReference>
<dbReference type="PANTHER" id="PTHR44259:SF15">
    <property type="entry name" value="F-BOX PROTEIN KIB2-RELATED"/>
    <property type="match status" value="1"/>
</dbReference>
<name>A0AAW0LYS2_QUESU</name>
<evidence type="ECO:0000313" key="2">
    <source>
        <dbReference type="EMBL" id="KAK7856163.1"/>
    </source>
</evidence>
<dbReference type="EMBL" id="PKMF04000039">
    <property type="protein sequence ID" value="KAK7856163.1"/>
    <property type="molecule type" value="Genomic_DNA"/>
</dbReference>
<keyword evidence="3" id="KW-1185">Reference proteome</keyword>
<evidence type="ECO:0000313" key="3">
    <source>
        <dbReference type="Proteomes" id="UP000237347"/>
    </source>
</evidence>
<dbReference type="Proteomes" id="UP000237347">
    <property type="component" value="Unassembled WGS sequence"/>
</dbReference>
<sequence>MSIKNIIFFIKISNKTSTDFLFIKRFIGDFVNAEGLVIDEDYVLYNSEICPYRTKLFYVYKLNFRQKTWEQVESLNDQVVLLGGNQSISLSSHDLWDEMDVDDSYVGHGIGFFNLDDQSIKPYYHLNLARINPPSFWITPNLSMVKD</sequence>
<evidence type="ECO:0000259" key="1">
    <source>
        <dbReference type="Pfam" id="PF03478"/>
    </source>
</evidence>
<accession>A0AAW0LYS2</accession>
<protein>
    <recommendedName>
        <fullName evidence="1">KIB1-4 beta-propeller domain-containing protein</fullName>
    </recommendedName>
</protein>